<name>A0A6A5WKD7_9PLEO</name>
<feature type="compositionally biased region" description="Low complexity" evidence="6">
    <location>
        <begin position="111"/>
        <end position="123"/>
    </location>
</feature>
<feature type="compositionally biased region" description="Basic and acidic residues" evidence="6">
    <location>
        <begin position="585"/>
        <end position="599"/>
    </location>
</feature>
<protein>
    <submittedName>
        <fullName evidence="8">Kinase-like protein</fullName>
    </submittedName>
</protein>
<dbReference type="GO" id="GO:0005524">
    <property type="term" value="F:ATP binding"/>
    <property type="evidence" value="ECO:0007669"/>
    <property type="project" value="UniProtKB-KW"/>
</dbReference>
<evidence type="ECO:0000313" key="9">
    <source>
        <dbReference type="Proteomes" id="UP000799779"/>
    </source>
</evidence>
<feature type="domain" description="Protein kinase" evidence="7">
    <location>
        <begin position="720"/>
        <end position="1048"/>
    </location>
</feature>
<feature type="region of interest" description="Disordered" evidence="6">
    <location>
        <begin position="333"/>
        <end position="413"/>
    </location>
</feature>
<feature type="compositionally biased region" description="Polar residues" evidence="6">
    <location>
        <begin position="605"/>
        <end position="614"/>
    </location>
</feature>
<evidence type="ECO:0000256" key="5">
    <source>
        <dbReference type="ARBA" id="ARBA00037982"/>
    </source>
</evidence>
<keyword evidence="9" id="KW-1185">Reference proteome</keyword>
<feature type="region of interest" description="Disordered" evidence="6">
    <location>
        <begin position="739"/>
        <end position="770"/>
    </location>
</feature>
<evidence type="ECO:0000259" key="7">
    <source>
        <dbReference type="PROSITE" id="PS50011"/>
    </source>
</evidence>
<dbReference type="Gene3D" id="3.30.200.20">
    <property type="entry name" value="Phosphorylase Kinase, domain 1"/>
    <property type="match status" value="1"/>
</dbReference>
<feature type="region of interest" description="Disordered" evidence="6">
    <location>
        <begin position="664"/>
        <end position="687"/>
    </location>
</feature>
<dbReference type="PROSITE" id="PS50011">
    <property type="entry name" value="PROTEIN_KINASE_DOM"/>
    <property type="match status" value="1"/>
</dbReference>
<dbReference type="InterPro" id="IPR008271">
    <property type="entry name" value="Ser/Thr_kinase_AS"/>
</dbReference>
<dbReference type="InterPro" id="IPR050339">
    <property type="entry name" value="CC_SR_Kinase"/>
</dbReference>
<accession>A0A6A5WKD7</accession>
<feature type="region of interest" description="Disordered" evidence="6">
    <location>
        <begin position="558"/>
        <end position="622"/>
    </location>
</feature>
<dbReference type="GO" id="GO:0005634">
    <property type="term" value="C:nucleus"/>
    <property type="evidence" value="ECO:0007669"/>
    <property type="project" value="TreeGrafter"/>
</dbReference>
<evidence type="ECO:0000256" key="2">
    <source>
        <dbReference type="ARBA" id="ARBA00022741"/>
    </source>
</evidence>
<feature type="region of interest" description="Disordered" evidence="6">
    <location>
        <begin position="1"/>
        <end position="156"/>
    </location>
</feature>
<gene>
    <name evidence="8" type="ORF">P154DRAFT_168901</name>
</gene>
<sequence length="1078" mass="118164">MDFAYSPHREPGGTLHLHSPTHPHSYSMKDFSSIQQLRRSLSRSPSKPSRFHLRSADSPRSPLSPLALARAFSPKQHAKDAAAAAAHPDSPLGSHTPVTTKKKFTLRRAAPFRSSPRNRNPSKSPRRALADSTTHGNATPYPVLRTSGEENNNTTTAHHNLTRHTATETPHIFHTEPKPALHFDNINDAPIKFEFARSRPEYLTPLANSLAPAKSSPLKRSDGVMNLDQTNKGSPVAKRRSLHGASSLGVEYDYDVFESAAPTPRPSVDETQRMQEKEIVPGTPLARTSSLRKSTASQRFGQNTARSKPLFDGEFAIPGPAASKSRNRMSLDSSFSFSTGASQTPARKSTMEPSRPLFPQAFMRGGAGSHAPHPLSNTLNSSPSTSGFPATGIAPPAFGPPPTPRNPMHSKSLPIGTARPQLPPASMGGMEGSFETPIGIKFSRPDPAPFCSTGLLSKKQNRDMDDPETIFVMPDTPSKPMGTPAKRMSFPPGKTDESPFFGRSIFDQPRHEFGTPSTPFGLTTSKNANQSFGKGVNIFGSFGSNHARRGSFASIDLEETADSPPGKHMTDSHSSNEDMPPTPTKQHDGSGRRSKESSLRRRTFGRSQRTSIGTDTFAAPGTPIIDVPQANFSTNGNVHDGSPQTPSEFFMPPDASKLTISGHRRGSTPFNSSTNSQALPATPTGSRDMRSSFFGIGHPEIAPIVGLTKNDIDSALTARFNSVISFGKGEFSEVFRVENRPSNQNGTPGSSGRGQVWAVKKTKKPYTSAKDRERKLREVEILSALQPNEHIVAFIDHWEESNRLYIQTEFCEDGNLKDFLSQAGFKSRLDDFRIWKILLELSLGLKHIHDSGFIHLDMKPANILITFEGVLKIADFGLASRWPAPPHLDGEGDRHYLAPETLSGRYEKTTDIYTLGMIMTEISANIVLPENGASWLRLRSGDFTELPGLSWSSESSLHRNSKGDPMTPHKMNSSTETLLMSDANDEPFKIFESSSSDHPVELVSPPNFMIDPNDNESLDRCVQWMMHPNPEYRPTTDQVYMFGGCQWVARRRRAGATVYEGNWGPADEVLGEDMMDTS</sequence>
<dbReference type="SUPFAM" id="SSF56112">
    <property type="entry name" value="Protein kinase-like (PK-like)"/>
    <property type="match status" value="1"/>
</dbReference>
<dbReference type="GO" id="GO:0110031">
    <property type="term" value="P:negative regulation of G2/MI transition of meiotic cell cycle"/>
    <property type="evidence" value="ECO:0007669"/>
    <property type="project" value="TreeGrafter"/>
</dbReference>
<comment type="similarity">
    <text evidence="5">Belongs to the protein kinase superfamily. Ser/Thr protein kinase family. GCN2 subfamily.</text>
</comment>
<dbReference type="Proteomes" id="UP000799779">
    <property type="component" value="Unassembled WGS sequence"/>
</dbReference>
<keyword evidence="4" id="KW-0067">ATP-binding</keyword>
<proteinExistence type="inferred from homology"/>
<feature type="region of interest" description="Disordered" evidence="6">
    <location>
        <begin position="286"/>
        <end position="305"/>
    </location>
</feature>
<keyword evidence="3 8" id="KW-0418">Kinase</keyword>
<dbReference type="OrthoDB" id="5337378at2759"/>
<dbReference type="EMBL" id="ML977583">
    <property type="protein sequence ID" value="KAF2001384.1"/>
    <property type="molecule type" value="Genomic_DNA"/>
</dbReference>
<feature type="compositionally biased region" description="Low complexity" evidence="6">
    <location>
        <begin position="32"/>
        <end position="48"/>
    </location>
</feature>
<evidence type="ECO:0000256" key="3">
    <source>
        <dbReference type="ARBA" id="ARBA00022777"/>
    </source>
</evidence>
<evidence type="ECO:0000256" key="4">
    <source>
        <dbReference type="ARBA" id="ARBA00022840"/>
    </source>
</evidence>
<feature type="compositionally biased region" description="Polar residues" evidence="6">
    <location>
        <begin position="668"/>
        <end position="685"/>
    </location>
</feature>
<dbReference type="SMART" id="SM00220">
    <property type="entry name" value="S_TKc"/>
    <property type="match status" value="1"/>
</dbReference>
<dbReference type="Gene3D" id="1.10.510.10">
    <property type="entry name" value="Transferase(Phosphotransferase) domain 1"/>
    <property type="match status" value="1"/>
</dbReference>
<feature type="compositionally biased region" description="Polar residues" evidence="6">
    <location>
        <begin position="740"/>
        <end position="750"/>
    </location>
</feature>
<dbReference type="Pfam" id="PF00069">
    <property type="entry name" value="Pkinase"/>
    <property type="match status" value="1"/>
</dbReference>
<feature type="region of interest" description="Disordered" evidence="6">
    <location>
        <begin position="473"/>
        <end position="497"/>
    </location>
</feature>
<dbReference type="InterPro" id="IPR000719">
    <property type="entry name" value="Prot_kinase_dom"/>
</dbReference>
<evidence type="ECO:0000256" key="6">
    <source>
        <dbReference type="SAM" id="MobiDB-lite"/>
    </source>
</evidence>
<evidence type="ECO:0000256" key="1">
    <source>
        <dbReference type="ARBA" id="ARBA00022679"/>
    </source>
</evidence>
<dbReference type="InterPro" id="IPR011009">
    <property type="entry name" value="Kinase-like_dom_sf"/>
</dbReference>
<keyword evidence="1" id="KW-0808">Transferase</keyword>
<dbReference type="PANTHER" id="PTHR11042:SF196">
    <property type="entry name" value="MITOSIS INHIBITOR PROTEIN KINASE SWE1"/>
    <property type="match status" value="1"/>
</dbReference>
<feature type="region of interest" description="Disordered" evidence="6">
    <location>
        <begin position="952"/>
        <end position="971"/>
    </location>
</feature>
<reference evidence="8" key="1">
    <citation type="journal article" date="2020" name="Stud. Mycol.">
        <title>101 Dothideomycetes genomes: a test case for predicting lifestyles and emergence of pathogens.</title>
        <authorList>
            <person name="Haridas S."/>
            <person name="Albert R."/>
            <person name="Binder M."/>
            <person name="Bloem J."/>
            <person name="Labutti K."/>
            <person name="Salamov A."/>
            <person name="Andreopoulos B."/>
            <person name="Baker S."/>
            <person name="Barry K."/>
            <person name="Bills G."/>
            <person name="Bluhm B."/>
            <person name="Cannon C."/>
            <person name="Castanera R."/>
            <person name="Culley D."/>
            <person name="Daum C."/>
            <person name="Ezra D."/>
            <person name="Gonzalez J."/>
            <person name="Henrissat B."/>
            <person name="Kuo A."/>
            <person name="Liang C."/>
            <person name="Lipzen A."/>
            <person name="Lutzoni F."/>
            <person name="Magnuson J."/>
            <person name="Mondo S."/>
            <person name="Nolan M."/>
            <person name="Ohm R."/>
            <person name="Pangilinan J."/>
            <person name="Park H.-J."/>
            <person name="Ramirez L."/>
            <person name="Alfaro M."/>
            <person name="Sun H."/>
            <person name="Tritt A."/>
            <person name="Yoshinaga Y."/>
            <person name="Zwiers L.-H."/>
            <person name="Turgeon B."/>
            <person name="Goodwin S."/>
            <person name="Spatafora J."/>
            <person name="Crous P."/>
            <person name="Grigoriev I."/>
        </authorList>
    </citation>
    <scope>NUCLEOTIDE SEQUENCE</scope>
    <source>
        <strain evidence="8">CBS 123094</strain>
    </source>
</reference>
<dbReference type="PROSITE" id="PS00108">
    <property type="entry name" value="PROTEIN_KINASE_ST"/>
    <property type="match status" value="1"/>
</dbReference>
<keyword evidence="2" id="KW-0547">Nucleotide-binding</keyword>
<feature type="compositionally biased region" description="Polar residues" evidence="6">
    <location>
        <begin position="333"/>
        <end position="347"/>
    </location>
</feature>
<organism evidence="8 9">
    <name type="scientific">Amniculicola lignicola CBS 123094</name>
    <dbReference type="NCBI Taxonomy" id="1392246"/>
    <lineage>
        <taxon>Eukaryota</taxon>
        <taxon>Fungi</taxon>
        <taxon>Dikarya</taxon>
        <taxon>Ascomycota</taxon>
        <taxon>Pezizomycotina</taxon>
        <taxon>Dothideomycetes</taxon>
        <taxon>Pleosporomycetidae</taxon>
        <taxon>Pleosporales</taxon>
        <taxon>Amniculicolaceae</taxon>
        <taxon>Amniculicola</taxon>
    </lineage>
</organism>
<dbReference type="PANTHER" id="PTHR11042">
    <property type="entry name" value="EUKARYOTIC TRANSLATION INITIATION FACTOR 2-ALPHA KINASE EIF2-ALPHA KINASE -RELATED"/>
    <property type="match status" value="1"/>
</dbReference>
<feature type="region of interest" description="Disordered" evidence="6">
    <location>
        <begin position="212"/>
        <end position="240"/>
    </location>
</feature>
<dbReference type="AlphaFoldDB" id="A0A6A5WKD7"/>
<evidence type="ECO:0000313" key="8">
    <source>
        <dbReference type="EMBL" id="KAF2001384.1"/>
    </source>
</evidence>
<dbReference type="GO" id="GO:0005737">
    <property type="term" value="C:cytoplasm"/>
    <property type="evidence" value="ECO:0007669"/>
    <property type="project" value="TreeGrafter"/>
</dbReference>
<feature type="compositionally biased region" description="Low complexity" evidence="6">
    <location>
        <begin position="374"/>
        <end position="396"/>
    </location>
</feature>
<dbReference type="GO" id="GO:0004713">
    <property type="term" value="F:protein tyrosine kinase activity"/>
    <property type="evidence" value="ECO:0007669"/>
    <property type="project" value="TreeGrafter"/>
</dbReference>